<dbReference type="InterPro" id="IPR013762">
    <property type="entry name" value="Integrase-like_cat_sf"/>
</dbReference>
<dbReference type="InterPro" id="IPR011010">
    <property type="entry name" value="DNA_brk_join_enz"/>
</dbReference>
<dbReference type="SUPFAM" id="SSF56349">
    <property type="entry name" value="DNA breaking-rejoining enzymes"/>
    <property type="match status" value="1"/>
</dbReference>
<feature type="domain" description="Core-binding (CB)" evidence="7">
    <location>
        <begin position="100"/>
        <end position="180"/>
    </location>
</feature>
<evidence type="ECO:0000256" key="5">
    <source>
        <dbReference type="PROSITE-ProRule" id="PRU01248"/>
    </source>
</evidence>
<dbReference type="Pfam" id="PF00589">
    <property type="entry name" value="Phage_integrase"/>
    <property type="match status" value="1"/>
</dbReference>
<evidence type="ECO:0000256" key="1">
    <source>
        <dbReference type="ARBA" id="ARBA00008857"/>
    </source>
</evidence>
<evidence type="ECO:0000313" key="8">
    <source>
        <dbReference type="EMBL" id="SEN75009.1"/>
    </source>
</evidence>
<dbReference type="CDD" id="cd00796">
    <property type="entry name" value="INT_Rci_Hp1_C"/>
    <property type="match status" value="1"/>
</dbReference>
<dbReference type="InterPro" id="IPR044068">
    <property type="entry name" value="CB"/>
</dbReference>
<dbReference type="GO" id="GO:0006310">
    <property type="term" value="P:DNA recombination"/>
    <property type="evidence" value="ECO:0007669"/>
    <property type="project" value="UniProtKB-KW"/>
</dbReference>
<dbReference type="InterPro" id="IPR010998">
    <property type="entry name" value="Integrase_recombinase_N"/>
</dbReference>
<evidence type="ECO:0000259" key="6">
    <source>
        <dbReference type="PROSITE" id="PS51898"/>
    </source>
</evidence>
<dbReference type="PROSITE" id="PS51898">
    <property type="entry name" value="TYR_RECOMBINASE"/>
    <property type="match status" value="1"/>
</dbReference>
<proteinExistence type="inferred from homology"/>
<evidence type="ECO:0000256" key="3">
    <source>
        <dbReference type="ARBA" id="ARBA00023125"/>
    </source>
</evidence>
<gene>
    <name evidence="8" type="ORF">SAMN04488077_12715</name>
</gene>
<dbReference type="Pfam" id="PF13356">
    <property type="entry name" value="Arm-DNA-bind_3"/>
    <property type="match status" value="1"/>
</dbReference>
<dbReference type="Gene3D" id="1.10.150.130">
    <property type="match status" value="1"/>
</dbReference>
<name>A0A1H8J2Y8_9RHOB</name>
<dbReference type="InterPro" id="IPR038488">
    <property type="entry name" value="Integrase_DNA-bd_sf"/>
</dbReference>
<dbReference type="InterPro" id="IPR053876">
    <property type="entry name" value="Phage_int_M"/>
</dbReference>
<evidence type="ECO:0000259" key="7">
    <source>
        <dbReference type="PROSITE" id="PS51900"/>
    </source>
</evidence>
<dbReference type="PANTHER" id="PTHR30629:SF2">
    <property type="entry name" value="PROPHAGE INTEGRASE INTS-RELATED"/>
    <property type="match status" value="1"/>
</dbReference>
<dbReference type="PROSITE" id="PS51900">
    <property type="entry name" value="CB"/>
    <property type="match status" value="1"/>
</dbReference>
<comment type="similarity">
    <text evidence="1">Belongs to the 'phage' integrase family.</text>
</comment>
<dbReference type="Gene3D" id="3.30.160.390">
    <property type="entry name" value="Integrase, DNA-binding domain"/>
    <property type="match status" value="1"/>
</dbReference>
<protein>
    <submittedName>
        <fullName evidence="8">Site-specific recombinase XerD</fullName>
    </submittedName>
</protein>
<dbReference type="Proteomes" id="UP000182160">
    <property type="component" value="Unassembled WGS sequence"/>
</dbReference>
<evidence type="ECO:0000256" key="4">
    <source>
        <dbReference type="ARBA" id="ARBA00023172"/>
    </source>
</evidence>
<dbReference type="PANTHER" id="PTHR30629">
    <property type="entry name" value="PROPHAGE INTEGRASE"/>
    <property type="match status" value="1"/>
</dbReference>
<dbReference type="Pfam" id="PF22022">
    <property type="entry name" value="Phage_int_M"/>
    <property type="match status" value="1"/>
</dbReference>
<feature type="domain" description="Tyr recombinase" evidence="6">
    <location>
        <begin position="200"/>
        <end position="376"/>
    </location>
</feature>
<dbReference type="AlphaFoldDB" id="A0A1H8J2Y8"/>
<organism evidence="8 9">
    <name type="scientific">Roseovarius tolerans</name>
    <dbReference type="NCBI Taxonomy" id="74031"/>
    <lineage>
        <taxon>Bacteria</taxon>
        <taxon>Pseudomonadati</taxon>
        <taxon>Pseudomonadota</taxon>
        <taxon>Alphaproteobacteria</taxon>
        <taxon>Rhodobacterales</taxon>
        <taxon>Roseobacteraceae</taxon>
        <taxon>Roseovarius</taxon>
    </lineage>
</organism>
<dbReference type="GO" id="GO:0015074">
    <property type="term" value="P:DNA integration"/>
    <property type="evidence" value="ECO:0007669"/>
    <property type="project" value="UniProtKB-KW"/>
</dbReference>
<accession>A0A1H8J2Y8</accession>
<evidence type="ECO:0000256" key="2">
    <source>
        <dbReference type="ARBA" id="ARBA00022908"/>
    </source>
</evidence>
<keyword evidence="3 5" id="KW-0238">DNA-binding</keyword>
<dbReference type="InterPro" id="IPR025166">
    <property type="entry name" value="Integrase_DNA_bind_dom"/>
</dbReference>
<dbReference type="InterPro" id="IPR002104">
    <property type="entry name" value="Integrase_catalytic"/>
</dbReference>
<dbReference type="RefSeq" id="WP_074788245.1">
    <property type="nucleotide sequence ID" value="NZ_FOBO01000027.1"/>
</dbReference>
<dbReference type="EMBL" id="FOBO01000027">
    <property type="protein sequence ID" value="SEN75009.1"/>
    <property type="molecule type" value="Genomic_DNA"/>
</dbReference>
<dbReference type="InterPro" id="IPR050808">
    <property type="entry name" value="Phage_Integrase"/>
</dbReference>
<keyword evidence="2" id="KW-0229">DNA integration</keyword>
<keyword evidence="4" id="KW-0233">DNA recombination</keyword>
<dbReference type="Gene3D" id="1.10.443.10">
    <property type="entry name" value="Intergrase catalytic core"/>
    <property type="match status" value="1"/>
</dbReference>
<dbReference type="GO" id="GO:0003677">
    <property type="term" value="F:DNA binding"/>
    <property type="evidence" value="ECO:0007669"/>
    <property type="project" value="UniProtKB-UniRule"/>
</dbReference>
<sequence>MPKQKLTKSKIDKITATDRELVYWDESLPGFGLRVKPNGTKSYIIQYRNRQNGRSKRQSIGQVGPLISFAVARKEAMRLLSQAAQGGDPVLDKQVARQSKTVTDLADQYLSHHAHPKKRPKSVANDVSMLKNVVLPRIGMRKVKEVNHSDIQALHNRIGRTPYRANRTLALLSKMFELSIRWGWRTDNPAKGVDRFPEEKRHRWLSEDALARLTKALDEHPNKTAANAIRLQLLTGARIGEILTAKWGDFDLERGVWIKPSHHTKQKRTEHLPLSTAAWALLSTMSEEAEADAPFIFPGRVTGQPIKDLKRFWKSVTTTAGLNDYRIHDNRHTHASHLVSSGLSLPIVGKLLGHTNPMTTQRYAHLADDPLREAAEVMAQKLSRTLKSE</sequence>
<evidence type="ECO:0000313" key="9">
    <source>
        <dbReference type="Proteomes" id="UP000182160"/>
    </source>
</evidence>
<reference evidence="8 9" key="1">
    <citation type="submission" date="2016-10" db="EMBL/GenBank/DDBJ databases">
        <authorList>
            <person name="de Groot N.N."/>
        </authorList>
    </citation>
    <scope>NUCLEOTIDE SEQUENCE [LARGE SCALE GENOMIC DNA]</scope>
    <source>
        <strain evidence="8 9">DSM 11457</strain>
    </source>
</reference>